<comment type="caution">
    <text evidence="1">The sequence shown here is derived from an EMBL/GenBank/DDBJ whole genome shotgun (WGS) entry which is preliminary data.</text>
</comment>
<evidence type="ECO:0000313" key="1">
    <source>
        <dbReference type="EMBL" id="GES15837.1"/>
    </source>
</evidence>
<proteinExistence type="predicted"/>
<sequence length="212" mass="24561">MPEDPLEGERVYSLIDAAEDAWNTPESVQAWQAALAECTLVTSRFNRSAEAHYLRGLCLYQLSTEEFTLQAEALSELTTSLELDPSHQFALFHAIAIRYARGEHAQVLDLSTRISRDYFVERDIYWRHLVVSEYSTCSLFHLDRLDEFRARLPELIDGFVRFEDSLDEILERPHRLIKIYHELRTSGDPLSDYLEGQLARLIPGGWLSRDEL</sequence>
<dbReference type="SUPFAM" id="SSF48452">
    <property type="entry name" value="TPR-like"/>
    <property type="match status" value="1"/>
</dbReference>
<dbReference type="OrthoDB" id="3539980at2"/>
<accession>A0A5M3X267</accession>
<keyword evidence="2" id="KW-1185">Reference proteome</keyword>
<dbReference type="InterPro" id="IPR011990">
    <property type="entry name" value="TPR-like_helical_dom_sf"/>
</dbReference>
<name>A0A5M3X267_9ACTN</name>
<dbReference type="RefSeq" id="WP_155360928.1">
    <property type="nucleotide sequence ID" value="NZ_BAAAHL010000017.1"/>
</dbReference>
<reference evidence="1 2" key="1">
    <citation type="submission" date="2019-10" db="EMBL/GenBank/DDBJ databases">
        <title>Whole genome shotgun sequence of Acrocarpospora macrocephala NBRC 16266.</title>
        <authorList>
            <person name="Ichikawa N."/>
            <person name="Kimura A."/>
            <person name="Kitahashi Y."/>
            <person name="Komaki H."/>
            <person name="Oguchi A."/>
        </authorList>
    </citation>
    <scope>NUCLEOTIDE SEQUENCE [LARGE SCALE GENOMIC DNA]</scope>
    <source>
        <strain evidence="1 2">NBRC 16266</strain>
    </source>
</reference>
<dbReference type="AlphaFoldDB" id="A0A5M3X267"/>
<protein>
    <recommendedName>
        <fullName evidence="3">Tetratricopeptide repeat protein</fullName>
    </recommendedName>
</protein>
<dbReference type="Gene3D" id="1.25.40.10">
    <property type="entry name" value="Tetratricopeptide repeat domain"/>
    <property type="match status" value="1"/>
</dbReference>
<dbReference type="EMBL" id="BLAE01000085">
    <property type="protein sequence ID" value="GES15837.1"/>
    <property type="molecule type" value="Genomic_DNA"/>
</dbReference>
<organism evidence="1 2">
    <name type="scientific">Acrocarpospora macrocephala</name>
    <dbReference type="NCBI Taxonomy" id="150177"/>
    <lineage>
        <taxon>Bacteria</taxon>
        <taxon>Bacillati</taxon>
        <taxon>Actinomycetota</taxon>
        <taxon>Actinomycetes</taxon>
        <taxon>Streptosporangiales</taxon>
        <taxon>Streptosporangiaceae</taxon>
        <taxon>Acrocarpospora</taxon>
    </lineage>
</organism>
<evidence type="ECO:0008006" key="3">
    <source>
        <dbReference type="Google" id="ProtNLM"/>
    </source>
</evidence>
<dbReference type="Proteomes" id="UP000331127">
    <property type="component" value="Unassembled WGS sequence"/>
</dbReference>
<gene>
    <name evidence="1" type="ORF">Amac_094350</name>
</gene>
<evidence type="ECO:0000313" key="2">
    <source>
        <dbReference type="Proteomes" id="UP000331127"/>
    </source>
</evidence>